<accession>A0A4Y2TDW4</accession>
<organism evidence="1 2">
    <name type="scientific">Araneus ventricosus</name>
    <name type="common">Orbweaver spider</name>
    <name type="synonym">Epeira ventricosa</name>
    <dbReference type="NCBI Taxonomy" id="182803"/>
    <lineage>
        <taxon>Eukaryota</taxon>
        <taxon>Metazoa</taxon>
        <taxon>Ecdysozoa</taxon>
        <taxon>Arthropoda</taxon>
        <taxon>Chelicerata</taxon>
        <taxon>Arachnida</taxon>
        <taxon>Araneae</taxon>
        <taxon>Araneomorphae</taxon>
        <taxon>Entelegynae</taxon>
        <taxon>Araneoidea</taxon>
        <taxon>Araneidae</taxon>
        <taxon>Araneus</taxon>
    </lineage>
</organism>
<gene>
    <name evidence="1" type="ORF">AVEN_219928_1</name>
</gene>
<reference evidence="1 2" key="1">
    <citation type="journal article" date="2019" name="Sci. Rep.">
        <title>Orb-weaving spider Araneus ventricosus genome elucidates the spidroin gene catalogue.</title>
        <authorList>
            <person name="Kono N."/>
            <person name="Nakamura H."/>
            <person name="Ohtoshi R."/>
            <person name="Moran D.A.P."/>
            <person name="Shinohara A."/>
            <person name="Yoshida Y."/>
            <person name="Fujiwara M."/>
            <person name="Mori M."/>
            <person name="Tomita M."/>
            <person name="Arakawa K."/>
        </authorList>
    </citation>
    <scope>NUCLEOTIDE SEQUENCE [LARGE SCALE GENOMIC DNA]</scope>
</reference>
<keyword evidence="2" id="KW-1185">Reference proteome</keyword>
<name>A0A4Y2TDW4_ARAVE</name>
<comment type="caution">
    <text evidence="1">The sequence shown here is derived from an EMBL/GenBank/DDBJ whole genome shotgun (WGS) entry which is preliminary data.</text>
</comment>
<sequence>MFLHRESGALKSVRKSNLLSLKLESCGAALRAAYEFLILGLTPPQNVQSAKGLLKPTWSELCKFRLILLGHIINPDSLPPKKLCLESLVMVPQGESSSQPLPE</sequence>
<dbReference type="EMBL" id="BGPR01027956">
    <property type="protein sequence ID" value="GBN98834.1"/>
    <property type="molecule type" value="Genomic_DNA"/>
</dbReference>
<protein>
    <submittedName>
        <fullName evidence="1">Uncharacterized protein</fullName>
    </submittedName>
</protein>
<proteinExistence type="predicted"/>
<dbReference type="AlphaFoldDB" id="A0A4Y2TDW4"/>
<evidence type="ECO:0000313" key="1">
    <source>
        <dbReference type="EMBL" id="GBN98834.1"/>
    </source>
</evidence>
<evidence type="ECO:0000313" key="2">
    <source>
        <dbReference type="Proteomes" id="UP000499080"/>
    </source>
</evidence>
<dbReference type="Proteomes" id="UP000499080">
    <property type="component" value="Unassembled WGS sequence"/>
</dbReference>